<feature type="domain" description="LapA adhesin" evidence="1">
    <location>
        <begin position="64"/>
        <end position="161"/>
    </location>
</feature>
<proteinExistence type="predicted"/>
<reference evidence="2 3" key="1">
    <citation type="journal article" date="2020" name="Front. Microbiol.">
        <title>Genetic Organization of the aprX-lipA2 Operon Affects the Proteolytic Potential of Pseudomonas Species in Milk.</title>
        <authorList>
            <person name="Maier C."/>
            <person name="Huptas C."/>
            <person name="von Neubeck M."/>
            <person name="Scherer S."/>
            <person name="Wenning M."/>
            <person name="Lucking G."/>
        </authorList>
    </citation>
    <scope>NUCLEOTIDE SEQUENCE [LARGE SCALE GENOMIC DNA]</scope>
    <source>
        <strain evidence="2 3">G4779</strain>
    </source>
</reference>
<feature type="non-terminal residue" evidence="2">
    <location>
        <position position="175"/>
    </location>
</feature>
<dbReference type="InterPro" id="IPR046779">
    <property type="entry name" value="LapA_adhesin_dom"/>
</dbReference>
<sequence length="175" mass="17970">VITIGVDQSSGTVSVVAPDDVYKGDQTVTTGIKEVTGGEHFENLVPGTDKVTTTVTDTPGTDNTTTVTLTAPSEVSEGGKITYTATLSNKADTDVTLTLDNKQTITIKAGETVGTVTVDAPGDDVFIDKSTQTVQITDTAGGNFEKLVVAGNGATTTINDTIDKVDVVLTATKTV</sequence>
<dbReference type="EMBL" id="JAAQYP010000180">
    <property type="protein sequence ID" value="NNA99687.1"/>
    <property type="molecule type" value="Genomic_DNA"/>
</dbReference>
<comment type="caution">
    <text evidence="2">The sequence shown here is derived from an EMBL/GenBank/DDBJ whole genome shotgun (WGS) entry which is preliminary data.</text>
</comment>
<name>A0A7Y1MWH7_9PSED</name>
<dbReference type="Pfam" id="PF20579">
    <property type="entry name" value="LapA"/>
    <property type="match status" value="2"/>
</dbReference>
<dbReference type="RefSeq" id="WP_186353113.1">
    <property type="nucleotide sequence ID" value="NZ_JAAQYP010000180.1"/>
</dbReference>
<feature type="domain" description="LapA adhesin" evidence="1">
    <location>
        <begin position="1"/>
        <end position="58"/>
    </location>
</feature>
<dbReference type="AlphaFoldDB" id="A0A7Y1MWH7"/>
<evidence type="ECO:0000313" key="2">
    <source>
        <dbReference type="EMBL" id="NNA99687.1"/>
    </source>
</evidence>
<gene>
    <name evidence="2" type="ORF">HBO33_31710</name>
</gene>
<accession>A0A7Y1MWH7</accession>
<dbReference type="Proteomes" id="UP000542111">
    <property type="component" value="Unassembled WGS sequence"/>
</dbReference>
<organism evidence="2 3">
    <name type="scientific">Pseudomonas gessardii</name>
    <dbReference type="NCBI Taxonomy" id="78544"/>
    <lineage>
        <taxon>Bacteria</taxon>
        <taxon>Pseudomonadati</taxon>
        <taxon>Pseudomonadota</taxon>
        <taxon>Gammaproteobacteria</taxon>
        <taxon>Pseudomonadales</taxon>
        <taxon>Pseudomonadaceae</taxon>
        <taxon>Pseudomonas</taxon>
    </lineage>
</organism>
<evidence type="ECO:0000313" key="3">
    <source>
        <dbReference type="Proteomes" id="UP000542111"/>
    </source>
</evidence>
<protein>
    <submittedName>
        <fullName evidence="2">Type I secretion protein</fullName>
    </submittedName>
</protein>
<evidence type="ECO:0000259" key="1">
    <source>
        <dbReference type="Pfam" id="PF20579"/>
    </source>
</evidence>
<feature type="non-terminal residue" evidence="2">
    <location>
        <position position="1"/>
    </location>
</feature>